<organism evidence="2 3">
    <name type="scientific">Paenibacillus wynnii</name>
    <dbReference type="NCBI Taxonomy" id="268407"/>
    <lineage>
        <taxon>Bacteria</taxon>
        <taxon>Bacillati</taxon>
        <taxon>Bacillota</taxon>
        <taxon>Bacilli</taxon>
        <taxon>Bacillales</taxon>
        <taxon>Paenibacillaceae</taxon>
        <taxon>Paenibacillus</taxon>
    </lineage>
</organism>
<evidence type="ECO:0000313" key="2">
    <source>
        <dbReference type="EMBL" id="KGE17498.1"/>
    </source>
</evidence>
<keyword evidence="3" id="KW-1185">Reference proteome</keyword>
<dbReference type="EMBL" id="JQCR01000003">
    <property type="protein sequence ID" value="KGE17498.1"/>
    <property type="molecule type" value="Genomic_DNA"/>
</dbReference>
<sequence>MIKNRSFMLGLGFGLLSGAILLQLMITAGTAQLTKEQVIKEAAELNLKVIAESDKLLTKEEWAALEEQVVKPGGNKPSPSPVVEPKAANSPDDTVAPSAPSTPKQSEVIQPDTSTIPVSTIAPVESNSLGKSAVSVRIPNGITLSEVADLLSKNGVIQDKQEFLRAAVKRGATKVIQYGNYTFDTKESLETIIDKLITVK</sequence>
<feature type="compositionally biased region" description="Polar residues" evidence="1">
    <location>
        <begin position="99"/>
        <end position="113"/>
    </location>
</feature>
<dbReference type="STRING" id="268407.PWYN_23120"/>
<dbReference type="OrthoDB" id="2626226at2"/>
<evidence type="ECO:0000313" key="3">
    <source>
        <dbReference type="Proteomes" id="UP000029734"/>
    </source>
</evidence>
<dbReference type="eggNOG" id="ENOG5033BFA">
    <property type="taxonomic scope" value="Bacteria"/>
</dbReference>
<dbReference type="AlphaFoldDB" id="A0A098M632"/>
<dbReference type="Proteomes" id="UP000029734">
    <property type="component" value="Unassembled WGS sequence"/>
</dbReference>
<reference evidence="2 3" key="2">
    <citation type="submission" date="2014-10" db="EMBL/GenBank/DDBJ databases">
        <title>Comparative genomics of the Paenibacillus odorifer group.</title>
        <authorList>
            <person name="Tsai Y.-C."/>
            <person name="Martin N."/>
            <person name="Korlach J."/>
            <person name="Wiedmann M."/>
        </authorList>
    </citation>
    <scope>NUCLEOTIDE SEQUENCE [LARGE SCALE GENOMIC DNA]</scope>
    <source>
        <strain evidence="2 3">DSM 18334</strain>
    </source>
</reference>
<comment type="caution">
    <text evidence="2">The sequence shown here is derived from an EMBL/GenBank/DDBJ whole genome shotgun (WGS) entry which is preliminary data.</text>
</comment>
<feature type="region of interest" description="Disordered" evidence="1">
    <location>
        <begin position="68"/>
        <end position="113"/>
    </location>
</feature>
<evidence type="ECO:0008006" key="4">
    <source>
        <dbReference type="Google" id="ProtNLM"/>
    </source>
</evidence>
<dbReference type="RefSeq" id="WP_036656430.1">
    <property type="nucleotide sequence ID" value="NZ_JQCR01000003.1"/>
</dbReference>
<reference evidence="2 3" key="1">
    <citation type="submission" date="2014-08" db="EMBL/GenBank/DDBJ databases">
        <authorList>
            <person name="den Bakker H.C."/>
        </authorList>
    </citation>
    <scope>NUCLEOTIDE SEQUENCE [LARGE SCALE GENOMIC DNA]</scope>
    <source>
        <strain evidence="2 3">DSM 18334</strain>
    </source>
</reference>
<accession>A0A098M632</accession>
<name>A0A098M632_9BACL</name>
<dbReference type="Gene3D" id="3.30.1490.480">
    <property type="entry name" value="Endolytic murein transglycosylase"/>
    <property type="match status" value="1"/>
</dbReference>
<protein>
    <recommendedName>
        <fullName evidence="4">Aminodeoxychorismate lyase</fullName>
    </recommendedName>
</protein>
<gene>
    <name evidence="2" type="ORF">PWYN_23120</name>
</gene>
<proteinExistence type="predicted"/>
<evidence type="ECO:0000256" key="1">
    <source>
        <dbReference type="SAM" id="MobiDB-lite"/>
    </source>
</evidence>